<dbReference type="Gene3D" id="1.20.5.110">
    <property type="match status" value="1"/>
</dbReference>
<dbReference type="AlphaFoldDB" id="A0A9W4K4G3"/>
<dbReference type="PROSITE" id="PS50195">
    <property type="entry name" value="PX"/>
    <property type="match status" value="1"/>
</dbReference>
<feature type="domain" description="PX" evidence="3">
    <location>
        <begin position="449"/>
        <end position="564"/>
    </location>
</feature>
<evidence type="ECO:0000259" key="2">
    <source>
        <dbReference type="PROSITE" id="PS50192"/>
    </source>
</evidence>
<evidence type="ECO:0000313" key="4">
    <source>
        <dbReference type="EMBL" id="CAG8887900.1"/>
    </source>
</evidence>
<keyword evidence="5" id="KW-1185">Reference proteome</keyword>
<feature type="compositionally biased region" description="Basic and acidic residues" evidence="1">
    <location>
        <begin position="619"/>
        <end position="633"/>
    </location>
</feature>
<dbReference type="Gene3D" id="3.30.1520.10">
    <property type="entry name" value="Phox-like domain"/>
    <property type="match status" value="1"/>
</dbReference>
<dbReference type="Gene3D" id="1.20.58.1070">
    <property type="match status" value="1"/>
</dbReference>
<feature type="compositionally biased region" description="Basic and acidic residues" evidence="1">
    <location>
        <begin position="359"/>
        <end position="385"/>
    </location>
</feature>
<protein>
    <submittedName>
        <fullName evidence="4">Uncharacterized protein</fullName>
    </submittedName>
</protein>
<dbReference type="CDD" id="cd15858">
    <property type="entry name" value="SNARE_VAM7"/>
    <property type="match status" value="1"/>
</dbReference>
<dbReference type="SUPFAM" id="SSF58038">
    <property type="entry name" value="SNARE fusion complex"/>
    <property type="match status" value="1"/>
</dbReference>
<evidence type="ECO:0000256" key="1">
    <source>
        <dbReference type="SAM" id="MobiDB-lite"/>
    </source>
</evidence>
<dbReference type="InterPro" id="IPR000727">
    <property type="entry name" value="T_SNARE_dom"/>
</dbReference>
<name>A0A9W4K4G3_9EURO</name>
<dbReference type="CDD" id="cd06897">
    <property type="entry name" value="PX_SNARE"/>
    <property type="match status" value="1"/>
</dbReference>
<dbReference type="PROSITE" id="PS50192">
    <property type="entry name" value="T_SNARE"/>
    <property type="match status" value="1"/>
</dbReference>
<proteinExistence type="predicted"/>
<dbReference type="InterPro" id="IPR036871">
    <property type="entry name" value="PX_dom_sf"/>
</dbReference>
<evidence type="ECO:0000259" key="3">
    <source>
        <dbReference type="PROSITE" id="PS50195"/>
    </source>
</evidence>
<feature type="region of interest" description="Disordered" evidence="1">
    <location>
        <begin position="653"/>
        <end position="672"/>
    </location>
</feature>
<feature type="region of interest" description="Disordered" evidence="1">
    <location>
        <begin position="1"/>
        <end position="72"/>
    </location>
</feature>
<dbReference type="InterPro" id="IPR001683">
    <property type="entry name" value="PX_dom"/>
</dbReference>
<dbReference type="SUPFAM" id="SSF64268">
    <property type="entry name" value="PX domain"/>
    <property type="match status" value="1"/>
</dbReference>
<feature type="region of interest" description="Disordered" evidence="1">
    <location>
        <begin position="619"/>
        <end position="641"/>
    </location>
</feature>
<dbReference type="PANTHER" id="PTHR22775:SF3">
    <property type="entry name" value="SORTING NEXIN-13"/>
    <property type="match status" value="1"/>
</dbReference>
<comment type="caution">
    <text evidence="4">The sequence shown here is derived from an EMBL/GenBank/DDBJ whole genome shotgun (WGS) entry which is preliminary data.</text>
</comment>
<dbReference type="GO" id="GO:0000387">
    <property type="term" value="P:spliceosomal snRNP assembly"/>
    <property type="evidence" value="ECO:0007669"/>
    <property type="project" value="InterPro"/>
</dbReference>
<dbReference type="Pfam" id="PF04938">
    <property type="entry name" value="SIP1"/>
    <property type="match status" value="1"/>
</dbReference>
<accession>A0A9W4K4G3</accession>
<dbReference type="PANTHER" id="PTHR22775">
    <property type="entry name" value="SORTING NEXIN"/>
    <property type="match status" value="1"/>
</dbReference>
<sequence length="826" mass="92271">MQGNHLHLTVPEKREATMSNPSSKRPRISYDEDDDDGSSTASYERPRHHPLYGQKSAFPGLDDGGDELRYDDPEDGLEYLRMVRSEAKSLPVLFSAPTLTTDPSDSITNTQRELKPLGPSNPPLPAGFYEDEAYIAPLEDLNENKAANTPSKLDELYPDAQKSYNNLLRHRFILLRSTLRCSPPAGAINTLDNDHPISLPRKAGSAHKTWRRLLVTVEPRMVQLASMDMDSVLEVLEILARMMSDVVRGDDTQRVRRIGAWAWGLLGKCREVGQLSTREVGVVRSLGKRAATILRKVQELENEDYEEDIDYSVTDSPKGEVKQGNIVDDENDTKEEAQRGSTVQDEEATRQGTQLEPSVKGEEETKEEAQPEPTVRNEEESKQEELPEAAEAQDSSMADASLEESDLEAAKARLQARLQNNSDSVETPASCDDIEEDDWSIQTHALLDMIITVVAIPNTTLSNTSPPYTVYHITLRLPLRSFTVPKRYSDFSTFHSTLISQTNAPPPAPLPSKTWFSKTVSNEPLRENRRRGLEEYLRAINESDDGRWRNSPAWRAFLNLPTAVASTGTGSTNTSTRLHAAITDPAATNAPITDPTLWLDYYRDMKSHLHDARLQLSRRDQETTPQKQHESSAHAKGSLVRAGTMITTLDDGLKNLGRGDRSSELQASSSLGGGEIRRRKDLLINARKEKDGLEDLLHAMATKSRLDHTVASIQDKGALINAGNGAGDVSNGRRTPARTGRVLGKETERTRELDNDGVLQLQRQMMQRQDDNVDELRKIIIRQRELGTQINEELEVQNDMLRLADEEADILKSKMDIGRKRIGKIS</sequence>
<dbReference type="GO" id="GO:0035091">
    <property type="term" value="F:phosphatidylinositol binding"/>
    <property type="evidence" value="ECO:0007669"/>
    <property type="project" value="InterPro"/>
</dbReference>
<feature type="domain" description="T-SNARE coiled-coil homology" evidence="2">
    <location>
        <begin position="763"/>
        <end position="825"/>
    </location>
</feature>
<dbReference type="Proteomes" id="UP001154252">
    <property type="component" value="Unassembled WGS sequence"/>
</dbReference>
<dbReference type="EMBL" id="CAJVRC010000839">
    <property type="protein sequence ID" value="CAG8887900.1"/>
    <property type="molecule type" value="Genomic_DNA"/>
</dbReference>
<gene>
    <name evidence="4" type="ORF">PEGY_LOCUS1230</name>
</gene>
<organism evidence="4 5">
    <name type="scientific">Penicillium egyptiacum</name>
    <dbReference type="NCBI Taxonomy" id="1303716"/>
    <lineage>
        <taxon>Eukaryota</taxon>
        <taxon>Fungi</taxon>
        <taxon>Dikarya</taxon>
        <taxon>Ascomycota</taxon>
        <taxon>Pezizomycotina</taxon>
        <taxon>Eurotiomycetes</taxon>
        <taxon>Eurotiomycetidae</taxon>
        <taxon>Eurotiales</taxon>
        <taxon>Aspergillaceae</taxon>
        <taxon>Penicillium</taxon>
    </lineage>
</organism>
<feature type="region of interest" description="Disordered" evidence="1">
    <location>
        <begin position="308"/>
        <end position="406"/>
    </location>
</feature>
<dbReference type="SMART" id="SM00312">
    <property type="entry name" value="PX"/>
    <property type="match status" value="1"/>
</dbReference>
<feature type="region of interest" description="Disordered" evidence="1">
    <location>
        <begin position="101"/>
        <end position="120"/>
    </location>
</feature>
<dbReference type="InterPro" id="IPR035426">
    <property type="entry name" value="Gemin2/Brr1"/>
</dbReference>
<feature type="compositionally biased region" description="Polar residues" evidence="1">
    <location>
        <begin position="101"/>
        <end position="111"/>
    </location>
</feature>
<dbReference type="SMART" id="SM00397">
    <property type="entry name" value="t_SNARE"/>
    <property type="match status" value="1"/>
</dbReference>
<evidence type="ECO:0000313" key="5">
    <source>
        <dbReference type="Proteomes" id="UP001154252"/>
    </source>
</evidence>
<dbReference type="Pfam" id="PF00787">
    <property type="entry name" value="PX"/>
    <property type="match status" value="1"/>
</dbReference>
<feature type="compositionally biased region" description="Basic and acidic residues" evidence="1">
    <location>
        <begin position="653"/>
        <end position="663"/>
    </location>
</feature>
<reference evidence="4" key="1">
    <citation type="submission" date="2021-07" db="EMBL/GenBank/DDBJ databases">
        <authorList>
            <person name="Branca A.L. A."/>
        </authorList>
    </citation>
    <scope>NUCLEOTIDE SEQUENCE</scope>
</reference>
<dbReference type="OrthoDB" id="428895at2759"/>